<name>A0A3N6PCK2_9CYAN</name>
<organism evidence="2 3">
    <name type="scientific">Okeania hirsuta</name>
    <dbReference type="NCBI Taxonomy" id="1458930"/>
    <lineage>
        <taxon>Bacteria</taxon>
        <taxon>Bacillati</taxon>
        <taxon>Cyanobacteriota</taxon>
        <taxon>Cyanophyceae</taxon>
        <taxon>Oscillatoriophycideae</taxon>
        <taxon>Oscillatoriales</taxon>
        <taxon>Microcoleaceae</taxon>
        <taxon>Okeania</taxon>
    </lineage>
</organism>
<protein>
    <recommendedName>
        <fullName evidence="1">Reverse transcriptase domain-containing protein</fullName>
    </recommendedName>
</protein>
<evidence type="ECO:0000313" key="2">
    <source>
        <dbReference type="EMBL" id="RQH43976.1"/>
    </source>
</evidence>
<dbReference type="InterPro" id="IPR000477">
    <property type="entry name" value="RT_dom"/>
</dbReference>
<feature type="domain" description="Reverse transcriptase" evidence="1">
    <location>
        <begin position="1"/>
        <end position="85"/>
    </location>
</feature>
<dbReference type="OrthoDB" id="468044at2"/>
<accession>A0A3N6PCK2</accession>
<dbReference type="PROSITE" id="PS50878">
    <property type="entry name" value="RT_POL"/>
    <property type="match status" value="1"/>
</dbReference>
<sequence>MSPLLANIALDGMIRDTQEIFPNQKNYIQGYKPKIISVSDDFVVIHRELEVILQCKKAIQEWLKPVGLELQEDKDENLSYPPGRG</sequence>
<comment type="caution">
    <text evidence="2">The sequence shown here is derived from an EMBL/GenBank/DDBJ whole genome shotgun (WGS) entry which is preliminary data.</text>
</comment>
<dbReference type="AlphaFoldDB" id="A0A3N6PCK2"/>
<gene>
    <name evidence="2" type="ORF">D5R40_12135</name>
</gene>
<evidence type="ECO:0000259" key="1">
    <source>
        <dbReference type="PROSITE" id="PS50878"/>
    </source>
</evidence>
<reference evidence="2 3" key="1">
    <citation type="journal article" date="2018" name="ACS Chem. Biol.">
        <title>Ketoreductase domain dysfunction expands chemodiversity: malyngamide biosynthesis in the cyanobacterium Okeania hirsuta.</title>
        <authorList>
            <person name="Moss N.A."/>
            <person name="Leao T."/>
            <person name="Rankin M."/>
            <person name="McCullough T.M."/>
            <person name="Qu P."/>
            <person name="Korobeynikov A."/>
            <person name="Smith J.L."/>
            <person name="Gerwick L."/>
            <person name="Gerwick W.H."/>
        </authorList>
    </citation>
    <scope>NUCLEOTIDE SEQUENCE [LARGE SCALE GENOMIC DNA]</scope>
    <source>
        <strain evidence="2 3">PAB10Feb10-1</strain>
    </source>
</reference>
<keyword evidence="3" id="KW-1185">Reference proteome</keyword>
<dbReference type="Pfam" id="PF00078">
    <property type="entry name" value="RVT_1"/>
    <property type="match status" value="1"/>
</dbReference>
<evidence type="ECO:0000313" key="3">
    <source>
        <dbReference type="Proteomes" id="UP000269154"/>
    </source>
</evidence>
<dbReference type="EMBL" id="RCBY01000056">
    <property type="protein sequence ID" value="RQH43976.1"/>
    <property type="molecule type" value="Genomic_DNA"/>
</dbReference>
<dbReference type="Proteomes" id="UP000269154">
    <property type="component" value="Unassembled WGS sequence"/>
</dbReference>
<proteinExistence type="predicted"/>